<dbReference type="AlphaFoldDB" id="A0A7W9BHT6"/>
<reference evidence="1 2" key="1">
    <citation type="submission" date="2020-08" db="EMBL/GenBank/DDBJ databases">
        <title>Genomic Encyclopedia of Type Strains, Phase IV (KMG-IV): sequencing the most valuable type-strain genomes for metagenomic binning, comparative biology and taxonomic classification.</title>
        <authorList>
            <person name="Goeker M."/>
        </authorList>
    </citation>
    <scope>NUCLEOTIDE SEQUENCE [LARGE SCALE GENOMIC DNA]</scope>
    <source>
        <strain evidence="1 2">DSM 101064</strain>
    </source>
</reference>
<comment type="caution">
    <text evidence="1">The sequence shown here is derived from an EMBL/GenBank/DDBJ whole genome shotgun (WGS) entry which is preliminary data.</text>
</comment>
<gene>
    <name evidence="1" type="ORF">FHS72_000339</name>
</gene>
<organism evidence="1 2">
    <name type="scientific">Yoonia ponticola</name>
    <dbReference type="NCBI Taxonomy" id="1524255"/>
    <lineage>
        <taxon>Bacteria</taxon>
        <taxon>Pseudomonadati</taxon>
        <taxon>Pseudomonadota</taxon>
        <taxon>Alphaproteobacteria</taxon>
        <taxon>Rhodobacterales</taxon>
        <taxon>Paracoccaceae</taxon>
        <taxon>Yoonia</taxon>
    </lineage>
</organism>
<dbReference type="RefSeq" id="WP_183524572.1">
    <property type="nucleotide sequence ID" value="NZ_JACIJM010000001.1"/>
</dbReference>
<evidence type="ECO:0000313" key="1">
    <source>
        <dbReference type="EMBL" id="MBB5720735.1"/>
    </source>
</evidence>
<dbReference type="Proteomes" id="UP000535415">
    <property type="component" value="Unassembled WGS sequence"/>
</dbReference>
<evidence type="ECO:0000313" key="2">
    <source>
        <dbReference type="Proteomes" id="UP000535415"/>
    </source>
</evidence>
<accession>A0A7W9BHT6</accession>
<proteinExistence type="predicted"/>
<keyword evidence="2" id="KW-1185">Reference proteome</keyword>
<sequence>MTSRFINKLQREIFEMTGGYIATWLPDFSPFLGDYGTLARGRLLTEGNLEELDYVSIGDNAGMAAMTSFKFSHDVTISADAGAESLGAGFSVAFNSEGSFLYHFQNAKMHRIKNKGQFFQELATKILTGEIPWDDSFVVVDEVVLAEQSTILVSKTSGSNVRVSASGSSNAKVNFADPSLNLAFATSKGTIFDYSGHVDSRPLYHAVKPTIKPRGAVESDGPPRRPTGPTFGQIYKGAKKLLSGRELEPHEIEIEVLEKNLVDAKLLLNGRVARFNIAFEEVTPNQVLADYIKDDEAALPIEQFLVMET</sequence>
<name>A0A7W9BHT6_9RHOB</name>
<dbReference type="EMBL" id="JACIJM010000001">
    <property type="protein sequence ID" value="MBB5720735.1"/>
    <property type="molecule type" value="Genomic_DNA"/>
</dbReference>
<protein>
    <submittedName>
        <fullName evidence="1">Uncharacterized protein</fullName>
    </submittedName>
</protein>